<keyword evidence="4" id="KW-1185">Reference proteome</keyword>
<dbReference type="Gene3D" id="3.20.20.140">
    <property type="entry name" value="Metal-dependent hydrolases"/>
    <property type="match status" value="1"/>
</dbReference>
<dbReference type="InterPro" id="IPR032466">
    <property type="entry name" value="Metal_Hydrolase"/>
</dbReference>
<reference evidence="3 4" key="1">
    <citation type="journal article" date="2018" name="Front. Microbiol.">
        <title>Genome-Wide Analysis of Corynespora cassiicola Leaf Fall Disease Putative Effectors.</title>
        <authorList>
            <person name="Lopez D."/>
            <person name="Ribeiro S."/>
            <person name="Label P."/>
            <person name="Fumanal B."/>
            <person name="Venisse J.S."/>
            <person name="Kohler A."/>
            <person name="de Oliveira R.R."/>
            <person name="Labutti K."/>
            <person name="Lipzen A."/>
            <person name="Lail K."/>
            <person name="Bauer D."/>
            <person name="Ohm R.A."/>
            <person name="Barry K.W."/>
            <person name="Spatafora J."/>
            <person name="Grigoriev I.V."/>
            <person name="Martin F.M."/>
            <person name="Pujade-Renaud V."/>
        </authorList>
    </citation>
    <scope>NUCLEOTIDE SEQUENCE [LARGE SCALE GENOMIC DNA]</scope>
    <source>
        <strain evidence="3 4">Philippines</strain>
    </source>
</reference>
<evidence type="ECO:0000313" key="4">
    <source>
        <dbReference type="Proteomes" id="UP000240883"/>
    </source>
</evidence>
<dbReference type="GO" id="GO:0016787">
    <property type="term" value="F:hydrolase activity"/>
    <property type="evidence" value="ECO:0007669"/>
    <property type="project" value="InterPro"/>
</dbReference>
<dbReference type="Proteomes" id="UP000240883">
    <property type="component" value="Unassembled WGS sequence"/>
</dbReference>
<evidence type="ECO:0000259" key="2">
    <source>
        <dbReference type="Pfam" id="PF04909"/>
    </source>
</evidence>
<dbReference type="OrthoDB" id="2135488at2759"/>
<evidence type="ECO:0000313" key="3">
    <source>
        <dbReference type="EMBL" id="PSN67116.1"/>
    </source>
</evidence>
<comment type="similarity">
    <text evidence="1">Belongs to the metallo-dependent hydrolases superfamily.</text>
</comment>
<dbReference type="InterPro" id="IPR006680">
    <property type="entry name" value="Amidohydro-rel"/>
</dbReference>
<protein>
    <recommendedName>
        <fullName evidence="2">Amidohydrolase-related domain-containing protein</fullName>
    </recommendedName>
</protein>
<dbReference type="PANTHER" id="PTHR43569">
    <property type="entry name" value="AMIDOHYDROLASE"/>
    <property type="match status" value="1"/>
</dbReference>
<dbReference type="InterPro" id="IPR052350">
    <property type="entry name" value="Metallo-dep_Lactonases"/>
</dbReference>
<gene>
    <name evidence="3" type="ORF">BS50DRAFT_382998</name>
</gene>
<dbReference type="AlphaFoldDB" id="A0A2T2NPD6"/>
<evidence type="ECO:0000256" key="1">
    <source>
        <dbReference type="ARBA" id="ARBA00038310"/>
    </source>
</evidence>
<sequence>MAPSRVLDSHIHLWPATATSDQNHAWMRAGHFLSKQHGIQQYQHASSSGAGGRSPDAFLYVETDRRLDGDAPALPPAAASASASAAQTRDALLAWAQEPIHELRFLRRMLDGDSPEEGDGYAPADARSMAGVVVWAPLHLPTPLLETYLLEAERVMGPRAWSRVVGVRYLLQGPRSGMVAGLAASEAWYANLLLLGRRGWAVDVGVDTHRDGVETLELSVKMIQRVRERERERAGEGEGAPVRFVLNHLCKPDLSEGAAGWASFGRWADALSALAGDGNVFMKLSGAFNEFEPKPTPQDPGEIVAALKPFLDRVRAVFPERLMFGSDWPVCNVGGPKGEDGSWGVWYQVVEKWMEGEALDDKDRDSVWWGAAAKAYGVDIDV</sequence>
<accession>A0A2T2NPD6</accession>
<dbReference type="EMBL" id="KZ678135">
    <property type="protein sequence ID" value="PSN67116.1"/>
    <property type="molecule type" value="Genomic_DNA"/>
</dbReference>
<proteinExistence type="inferred from homology"/>
<dbReference type="STRING" id="1448308.A0A2T2NPD6"/>
<dbReference type="Pfam" id="PF04909">
    <property type="entry name" value="Amidohydro_2"/>
    <property type="match status" value="1"/>
</dbReference>
<name>A0A2T2NPD6_CORCC</name>
<dbReference type="PANTHER" id="PTHR43569:SF2">
    <property type="entry name" value="AMIDOHYDROLASE-RELATED DOMAIN-CONTAINING PROTEIN"/>
    <property type="match status" value="1"/>
</dbReference>
<feature type="domain" description="Amidohydrolase-related" evidence="2">
    <location>
        <begin position="239"/>
        <end position="377"/>
    </location>
</feature>
<dbReference type="SUPFAM" id="SSF51556">
    <property type="entry name" value="Metallo-dependent hydrolases"/>
    <property type="match status" value="1"/>
</dbReference>
<organism evidence="3 4">
    <name type="scientific">Corynespora cassiicola Philippines</name>
    <dbReference type="NCBI Taxonomy" id="1448308"/>
    <lineage>
        <taxon>Eukaryota</taxon>
        <taxon>Fungi</taxon>
        <taxon>Dikarya</taxon>
        <taxon>Ascomycota</taxon>
        <taxon>Pezizomycotina</taxon>
        <taxon>Dothideomycetes</taxon>
        <taxon>Pleosporomycetidae</taxon>
        <taxon>Pleosporales</taxon>
        <taxon>Corynesporascaceae</taxon>
        <taxon>Corynespora</taxon>
    </lineage>
</organism>